<dbReference type="GO" id="GO:0030416">
    <property type="term" value="P:methylamine metabolic process"/>
    <property type="evidence" value="ECO:0007669"/>
    <property type="project" value="InterPro"/>
</dbReference>
<proteinExistence type="predicted"/>
<dbReference type="InterPro" id="IPR036249">
    <property type="entry name" value="Thioredoxin-like_sf"/>
</dbReference>
<dbReference type="Gene3D" id="3.40.30.10">
    <property type="entry name" value="Glutaredoxin"/>
    <property type="match status" value="1"/>
</dbReference>
<dbReference type="InterPro" id="IPR002109">
    <property type="entry name" value="Glutaredoxin"/>
</dbReference>
<name>A0A1H8DIS3_9PROT</name>
<evidence type="ECO:0000256" key="4">
    <source>
        <dbReference type="ARBA" id="ARBA00019078"/>
    </source>
</evidence>
<evidence type="ECO:0000256" key="7">
    <source>
        <dbReference type="ARBA" id="ARBA00023136"/>
    </source>
</evidence>
<dbReference type="InterPro" id="IPR009908">
    <property type="entry name" value="Methylamine_util_MauE"/>
</dbReference>
<reference evidence="11 12" key="1">
    <citation type="submission" date="2016-10" db="EMBL/GenBank/DDBJ databases">
        <authorList>
            <person name="de Groot N.N."/>
        </authorList>
    </citation>
    <scope>NUCLEOTIDE SEQUENCE [LARGE SCALE GENOMIC DNA]</scope>
    <source>
        <strain evidence="11 12">Nm22</strain>
    </source>
</reference>
<dbReference type="AlphaFoldDB" id="A0A1H8DIS3"/>
<dbReference type="Pfam" id="PF00462">
    <property type="entry name" value="Glutaredoxin"/>
    <property type="match status" value="1"/>
</dbReference>
<evidence type="ECO:0000313" key="11">
    <source>
        <dbReference type="EMBL" id="SEN06437.1"/>
    </source>
</evidence>
<dbReference type="STRING" id="917.SAMN05216326_10141"/>
<evidence type="ECO:0000256" key="5">
    <source>
        <dbReference type="ARBA" id="ARBA00022692"/>
    </source>
</evidence>
<evidence type="ECO:0000256" key="3">
    <source>
        <dbReference type="ARBA" id="ARBA00004856"/>
    </source>
</evidence>
<feature type="transmembrane region" description="Helical" evidence="8">
    <location>
        <begin position="174"/>
        <end position="195"/>
    </location>
</feature>
<accession>A0A1H8DIS3</accession>
<evidence type="ECO:0000256" key="1">
    <source>
        <dbReference type="ARBA" id="ARBA00003475"/>
    </source>
</evidence>
<comment type="pathway">
    <text evidence="3">One-carbon metabolism; methylamine degradation.</text>
</comment>
<evidence type="ECO:0000256" key="2">
    <source>
        <dbReference type="ARBA" id="ARBA00004141"/>
    </source>
</evidence>
<keyword evidence="7 8" id="KW-0472">Membrane</keyword>
<sequence length="235" mass="26261">MNQQESNQIFRRNDCPWGKKAVKLLREKDIDFKDHIFASSTDEDTFKAKWNVETTPQIFLNNERIGGYTELAAYFDIDTDDQNDNSDETSYIPVIAVFGIALLMALSTDTIMFSFMGYALCFLACLKLMDINSFISGFKNYDLITQRLPFYGKVYPFAELIAGLGFLTPQYLHITGWVSLFVGIAGGISVFKAVYIDKTDLNCACVGGNSNVPLGAVSFTENAMMAIMGAWVLFV</sequence>
<dbReference type="PROSITE" id="PS51354">
    <property type="entry name" value="GLUTAREDOXIN_2"/>
    <property type="match status" value="1"/>
</dbReference>
<dbReference type="OrthoDB" id="8545217at2"/>
<dbReference type="EMBL" id="FOCP01000007">
    <property type="protein sequence ID" value="SEN06437.1"/>
    <property type="molecule type" value="Genomic_DNA"/>
</dbReference>
<organism evidence="11 12">
    <name type="scientific">Nitrosomonas marina</name>
    <dbReference type="NCBI Taxonomy" id="917"/>
    <lineage>
        <taxon>Bacteria</taxon>
        <taxon>Pseudomonadati</taxon>
        <taxon>Pseudomonadota</taxon>
        <taxon>Betaproteobacteria</taxon>
        <taxon>Nitrosomonadales</taxon>
        <taxon>Nitrosomonadaceae</taxon>
        <taxon>Nitrosomonas</taxon>
    </lineage>
</organism>
<evidence type="ECO:0000256" key="6">
    <source>
        <dbReference type="ARBA" id="ARBA00022989"/>
    </source>
</evidence>
<feature type="domain" description="Glutaredoxin" evidence="9">
    <location>
        <begin position="9"/>
        <end position="65"/>
    </location>
</feature>
<protein>
    <recommendedName>
        <fullName evidence="4">Methylamine utilization protein MauE</fullName>
    </recommendedName>
</protein>
<dbReference type="SUPFAM" id="SSF52833">
    <property type="entry name" value="Thioredoxin-like"/>
    <property type="match status" value="1"/>
</dbReference>
<evidence type="ECO:0000259" key="9">
    <source>
        <dbReference type="Pfam" id="PF00462"/>
    </source>
</evidence>
<feature type="transmembrane region" description="Helical" evidence="8">
    <location>
        <begin position="89"/>
        <end position="106"/>
    </location>
</feature>
<comment type="function">
    <text evidence="1">May be specifically involved in the processing, transport, and/or maturation of the MADH beta-subunit.</text>
</comment>
<dbReference type="Pfam" id="PF07291">
    <property type="entry name" value="MauE"/>
    <property type="match status" value="1"/>
</dbReference>
<feature type="domain" description="Methylamine utilisation protein MauE" evidence="10">
    <location>
        <begin position="111"/>
        <end position="234"/>
    </location>
</feature>
<dbReference type="GO" id="GO:0016020">
    <property type="term" value="C:membrane"/>
    <property type="evidence" value="ECO:0007669"/>
    <property type="project" value="UniProtKB-SubCell"/>
</dbReference>
<comment type="subcellular location">
    <subcellularLocation>
        <location evidence="2">Membrane</location>
        <topology evidence="2">Multi-pass membrane protein</topology>
    </subcellularLocation>
</comment>
<keyword evidence="6 8" id="KW-1133">Transmembrane helix</keyword>
<dbReference type="RefSeq" id="WP_090629795.1">
    <property type="nucleotide sequence ID" value="NZ_FOCP01000007.1"/>
</dbReference>
<evidence type="ECO:0000313" key="12">
    <source>
        <dbReference type="Proteomes" id="UP000199459"/>
    </source>
</evidence>
<gene>
    <name evidence="11" type="ORF">SAMN05216325_1077</name>
</gene>
<evidence type="ECO:0000256" key="8">
    <source>
        <dbReference type="SAM" id="Phobius"/>
    </source>
</evidence>
<evidence type="ECO:0000259" key="10">
    <source>
        <dbReference type="Pfam" id="PF07291"/>
    </source>
</evidence>
<keyword evidence="5 8" id="KW-0812">Transmembrane</keyword>
<dbReference type="Proteomes" id="UP000199459">
    <property type="component" value="Unassembled WGS sequence"/>
</dbReference>